<proteinExistence type="predicted"/>
<name>A0ABY8H585_9MICC</name>
<evidence type="ECO:0000256" key="4">
    <source>
        <dbReference type="ARBA" id="ARBA00023136"/>
    </source>
</evidence>
<dbReference type="InterPro" id="IPR043504">
    <property type="entry name" value="Peptidase_S1_PA_chymotrypsin"/>
</dbReference>
<dbReference type="InterPro" id="IPR047680">
    <property type="entry name" value="MarP-like"/>
</dbReference>
<protein>
    <submittedName>
        <fullName evidence="7">MarP family serine protease</fullName>
        <ecNumber evidence="7">3.4.21.-</ecNumber>
    </submittedName>
</protein>
<feature type="transmembrane region" description="Helical" evidence="6">
    <location>
        <begin position="37"/>
        <end position="54"/>
    </location>
</feature>
<comment type="subcellular location">
    <subcellularLocation>
        <location evidence="1">Membrane</location>
        <topology evidence="1">Multi-pass membrane protein</topology>
    </subcellularLocation>
</comment>
<reference evidence="7 8" key="1">
    <citation type="submission" date="2023-04" db="EMBL/GenBank/DDBJ databases">
        <title>Funneling lignin-derived compounds into biodiesel using alkali-halophilic Citricoccus sp. P2.</title>
        <authorList>
            <person name="Luo C.-B."/>
        </authorList>
    </citation>
    <scope>NUCLEOTIDE SEQUENCE [LARGE SCALE GENOMIC DNA]</scope>
    <source>
        <strain evidence="7 8">P2</strain>
    </source>
</reference>
<dbReference type="GO" id="GO:0006508">
    <property type="term" value="P:proteolysis"/>
    <property type="evidence" value="ECO:0007669"/>
    <property type="project" value="UniProtKB-KW"/>
</dbReference>
<dbReference type="Gene3D" id="2.40.10.10">
    <property type="entry name" value="Trypsin-like serine proteases"/>
    <property type="match status" value="2"/>
</dbReference>
<dbReference type="SUPFAM" id="SSF50494">
    <property type="entry name" value="Trypsin-like serine proteases"/>
    <property type="match status" value="1"/>
</dbReference>
<dbReference type="Pfam" id="PF13365">
    <property type="entry name" value="Trypsin_2"/>
    <property type="match status" value="1"/>
</dbReference>
<evidence type="ECO:0000313" key="8">
    <source>
        <dbReference type="Proteomes" id="UP001219037"/>
    </source>
</evidence>
<dbReference type="RefSeq" id="WP_278157177.1">
    <property type="nucleotide sequence ID" value="NZ_CP121252.1"/>
</dbReference>
<keyword evidence="7" id="KW-0645">Protease</keyword>
<dbReference type="EMBL" id="CP121252">
    <property type="protein sequence ID" value="WFP16004.1"/>
    <property type="molecule type" value="Genomic_DNA"/>
</dbReference>
<evidence type="ECO:0000313" key="7">
    <source>
        <dbReference type="EMBL" id="WFP16004.1"/>
    </source>
</evidence>
<evidence type="ECO:0000256" key="1">
    <source>
        <dbReference type="ARBA" id="ARBA00004141"/>
    </source>
</evidence>
<sequence length="395" mass="41347">MDVFGLTLLDLVMLLALLAFFIHGYRRGLWITAGRMIGFVVGGISAFFMVPWIMTLVPSPGWRLAAVWASVLMLVTLGWFIGGGLGRAVRLRVNQPALRVIDKVLGAGINTAIAAVMISMVSYSLAQLGVPAMTTAIKQSKVISTVNSLTPEATQGFFTQLRSELLDAHMVPELALPVQAPPTPAEPTTAPPNAEIERASSSTVRITGTAYECGQSQTGSGFAVETNRVVTNAHVVAGVTEPLVESLDGEIYVGEVVHFDPSRDLAVIAFDGDIEALDTGERLAEDDDAYVLGYPAGGPFRIAPASVQAVGEVSINTIYGQDAELTDIYQLNADVKQGNSGGPLVDEQGDVVGVVFAKAASDITVGYAITGEEAGDVLTNAGSYTGAVSTGQCVG</sequence>
<organism evidence="7 8">
    <name type="scientific">Citricoccus muralis</name>
    <dbReference type="NCBI Taxonomy" id="169134"/>
    <lineage>
        <taxon>Bacteria</taxon>
        <taxon>Bacillati</taxon>
        <taxon>Actinomycetota</taxon>
        <taxon>Actinomycetes</taxon>
        <taxon>Micrococcales</taxon>
        <taxon>Micrococcaceae</taxon>
        <taxon>Citricoccus</taxon>
    </lineage>
</organism>
<gene>
    <name evidence="7" type="ORF">P8192_11470</name>
</gene>
<dbReference type="InterPro" id="IPR001940">
    <property type="entry name" value="Peptidase_S1C"/>
</dbReference>
<dbReference type="Pfam" id="PF02674">
    <property type="entry name" value="Colicin_V"/>
    <property type="match status" value="1"/>
</dbReference>
<dbReference type="InterPro" id="IPR009003">
    <property type="entry name" value="Peptidase_S1_PA"/>
</dbReference>
<dbReference type="NCBIfam" id="NF033740">
    <property type="entry name" value="MarP_fam_protase"/>
    <property type="match status" value="1"/>
</dbReference>
<dbReference type="InterPro" id="IPR003825">
    <property type="entry name" value="Colicin-V_CvpA"/>
</dbReference>
<dbReference type="PANTHER" id="PTHR43019">
    <property type="entry name" value="SERINE ENDOPROTEASE DEGS"/>
    <property type="match status" value="1"/>
</dbReference>
<dbReference type="Proteomes" id="UP001219037">
    <property type="component" value="Chromosome"/>
</dbReference>
<feature type="transmembrane region" description="Helical" evidence="6">
    <location>
        <begin position="6"/>
        <end position="25"/>
    </location>
</feature>
<evidence type="ECO:0000256" key="5">
    <source>
        <dbReference type="SAM" id="MobiDB-lite"/>
    </source>
</evidence>
<keyword evidence="4 6" id="KW-0472">Membrane</keyword>
<dbReference type="PRINTS" id="PR00834">
    <property type="entry name" value="PROTEASES2C"/>
</dbReference>
<dbReference type="PANTHER" id="PTHR43019:SF23">
    <property type="entry name" value="PROTEASE DO-LIKE 5, CHLOROPLASTIC"/>
    <property type="match status" value="1"/>
</dbReference>
<feature type="transmembrane region" description="Helical" evidence="6">
    <location>
        <begin position="66"/>
        <end position="86"/>
    </location>
</feature>
<feature type="region of interest" description="Disordered" evidence="5">
    <location>
        <begin position="178"/>
        <end position="199"/>
    </location>
</feature>
<feature type="transmembrane region" description="Helical" evidence="6">
    <location>
        <begin position="107"/>
        <end position="126"/>
    </location>
</feature>
<evidence type="ECO:0000256" key="2">
    <source>
        <dbReference type="ARBA" id="ARBA00022692"/>
    </source>
</evidence>
<keyword evidence="7" id="KW-0378">Hydrolase</keyword>
<accession>A0ABY8H585</accession>
<dbReference type="EC" id="3.4.21.-" evidence="7"/>
<keyword evidence="2 6" id="KW-0812">Transmembrane</keyword>
<evidence type="ECO:0000256" key="6">
    <source>
        <dbReference type="SAM" id="Phobius"/>
    </source>
</evidence>
<dbReference type="GO" id="GO:0008233">
    <property type="term" value="F:peptidase activity"/>
    <property type="evidence" value="ECO:0007669"/>
    <property type="project" value="UniProtKB-KW"/>
</dbReference>
<evidence type="ECO:0000256" key="3">
    <source>
        <dbReference type="ARBA" id="ARBA00022989"/>
    </source>
</evidence>
<keyword evidence="8" id="KW-1185">Reference proteome</keyword>
<keyword evidence="3 6" id="KW-1133">Transmembrane helix</keyword>